<organism evidence="2 3">
    <name type="scientific">Rhizosaccharibacter radicis</name>
    <dbReference type="NCBI Taxonomy" id="2782605"/>
    <lineage>
        <taxon>Bacteria</taxon>
        <taxon>Pseudomonadati</taxon>
        <taxon>Pseudomonadota</taxon>
        <taxon>Alphaproteobacteria</taxon>
        <taxon>Acetobacterales</taxon>
        <taxon>Acetobacteraceae</taxon>
        <taxon>Rhizosaccharibacter</taxon>
    </lineage>
</organism>
<dbReference type="InterPro" id="IPR037401">
    <property type="entry name" value="SnoaL-like"/>
</dbReference>
<gene>
    <name evidence="2" type="ORF">NFI88_11735</name>
</gene>
<evidence type="ECO:0000313" key="2">
    <source>
        <dbReference type="EMBL" id="MCQ8241506.1"/>
    </source>
</evidence>
<reference evidence="2 3" key="1">
    <citation type="submission" date="2022-06" db="EMBL/GenBank/DDBJ databases">
        <title>Rhizosaccharibacter gen. nov. sp. nov. KSS12, endophytic bacteria isolated from sugarcane.</title>
        <authorList>
            <person name="Pitiwittayakul N."/>
        </authorList>
    </citation>
    <scope>NUCLEOTIDE SEQUENCE [LARGE SCALE GENOMIC DNA]</scope>
    <source>
        <strain evidence="2 3">KSS12</strain>
    </source>
</reference>
<dbReference type="SUPFAM" id="SSF54427">
    <property type="entry name" value="NTF2-like"/>
    <property type="match status" value="1"/>
</dbReference>
<proteinExistence type="predicted"/>
<dbReference type="Pfam" id="PF12680">
    <property type="entry name" value="SnoaL_2"/>
    <property type="match status" value="1"/>
</dbReference>
<dbReference type="Proteomes" id="UP001524547">
    <property type="component" value="Unassembled WGS sequence"/>
</dbReference>
<feature type="domain" description="SnoaL-like" evidence="1">
    <location>
        <begin position="7"/>
        <end position="101"/>
    </location>
</feature>
<keyword evidence="3" id="KW-1185">Reference proteome</keyword>
<protein>
    <submittedName>
        <fullName evidence="2">Nuclear transport factor 2 family protein</fullName>
    </submittedName>
</protein>
<accession>A0ABT1VYV1</accession>
<dbReference type="RefSeq" id="WP_422920258.1">
    <property type="nucleotide sequence ID" value="NZ_JAMZEJ010000007.1"/>
</dbReference>
<sequence>MDIAHIHDFTAAMTRKDLDAMLSHMAENIVLRTPLLPEPVKGKTAIREVVSGLLRVVESFNFREIMQGPEHVSSFFTVRAGGHELDGMDYWRLDDTGLIQEMTVLWRPLPAIAAVASLLS</sequence>
<dbReference type="EMBL" id="JAMZEJ010000007">
    <property type="protein sequence ID" value="MCQ8241506.1"/>
    <property type="molecule type" value="Genomic_DNA"/>
</dbReference>
<evidence type="ECO:0000259" key="1">
    <source>
        <dbReference type="Pfam" id="PF12680"/>
    </source>
</evidence>
<dbReference type="InterPro" id="IPR032710">
    <property type="entry name" value="NTF2-like_dom_sf"/>
</dbReference>
<comment type="caution">
    <text evidence="2">The sequence shown here is derived from an EMBL/GenBank/DDBJ whole genome shotgun (WGS) entry which is preliminary data.</text>
</comment>
<name>A0ABT1VYV1_9PROT</name>
<dbReference type="Gene3D" id="3.10.450.50">
    <property type="match status" value="1"/>
</dbReference>
<evidence type="ECO:0000313" key="3">
    <source>
        <dbReference type="Proteomes" id="UP001524547"/>
    </source>
</evidence>